<dbReference type="EMBL" id="JAWSTH010000026">
    <property type="protein sequence ID" value="MDW5595064.1"/>
    <property type="molecule type" value="Genomic_DNA"/>
</dbReference>
<evidence type="ECO:0000313" key="7">
    <source>
        <dbReference type="Proteomes" id="UP001284601"/>
    </source>
</evidence>
<evidence type="ECO:0000259" key="5">
    <source>
        <dbReference type="PROSITE" id="PS50931"/>
    </source>
</evidence>
<dbReference type="PANTHER" id="PTHR30346:SF28">
    <property type="entry name" value="HTH-TYPE TRANSCRIPTIONAL REGULATOR CYNR"/>
    <property type="match status" value="1"/>
</dbReference>
<organism evidence="6 7">
    <name type="scientific">Conexibacter stalactiti</name>
    <dbReference type="NCBI Taxonomy" id="1940611"/>
    <lineage>
        <taxon>Bacteria</taxon>
        <taxon>Bacillati</taxon>
        <taxon>Actinomycetota</taxon>
        <taxon>Thermoleophilia</taxon>
        <taxon>Solirubrobacterales</taxon>
        <taxon>Conexibacteraceae</taxon>
        <taxon>Conexibacter</taxon>
    </lineage>
</organism>
<gene>
    <name evidence="6" type="ORF">R7226_11985</name>
</gene>
<keyword evidence="3" id="KW-0238">DNA-binding</keyword>
<dbReference type="InterPro" id="IPR000847">
    <property type="entry name" value="LysR_HTH_N"/>
</dbReference>
<dbReference type="Gene3D" id="1.10.10.10">
    <property type="entry name" value="Winged helix-like DNA-binding domain superfamily/Winged helix DNA-binding domain"/>
    <property type="match status" value="1"/>
</dbReference>
<reference evidence="6 7" key="2">
    <citation type="submission" date="2023-10" db="EMBL/GenBank/DDBJ databases">
        <authorList>
            <person name="Han X.F."/>
        </authorList>
    </citation>
    <scope>NUCLEOTIDE SEQUENCE [LARGE SCALE GENOMIC DNA]</scope>
    <source>
        <strain evidence="6 7">KCTC 39840</strain>
    </source>
</reference>
<dbReference type="PANTHER" id="PTHR30346">
    <property type="entry name" value="TRANSCRIPTIONAL DUAL REGULATOR HCAR-RELATED"/>
    <property type="match status" value="1"/>
</dbReference>
<feature type="domain" description="HTH lysR-type" evidence="5">
    <location>
        <begin position="1"/>
        <end position="58"/>
    </location>
</feature>
<dbReference type="CDD" id="cd08414">
    <property type="entry name" value="PBP2_LTTR_aromatics_like"/>
    <property type="match status" value="1"/>
</dbReference>
<name>A0ABU4HQP2_9ACTN</name>
<sequence>MELRHLRYFVSVAEEGHFGRAARRLHMSQPPLSQQIRRLEEEVGAPLLSRSPNGVALTPAGRALLPEARLALAQADRALAAARRGARHDGDHFELGFVSSASYLLPRLLPAVRALSPGLSLAVREGSTTQQVELLRSGALAAALLRSPIVGSGLVTRTVTREPLIVALPATHTLAEHRELTLIDLADEPFVLFERDLGHALFDQITSACRTAGYVPDVVHTSSAMATIVHLVASGIGVSIVPASVAQTAAGVVFRSAGDLRAHVALDLTWREDSSDDAAIATVLQAARQSLDWAIAA</sequence>
<evidence type="ECO:0000256" key="2">
    <source>
        <dbReference type="ARBA" id="ARBA00023015"/>
    </source>
</evidence>
<dbReference type="PROSITE" id="PS50931">
    <property type="entry name" value="HTH_LYSR"/>
    <property type="match status" value="1"/>
</dbReference>
<keyword evidence="4" id="KW-0804">Transcription</keyword>
<evidence type="ECO:0000256" key="1">
    <source>
        <dbReference type="ARBA" id="ARBA00009437"/>
    </source>
</evidence>
<protein>
    <submittedName>
        <fullName evidence="6">LysR substrate-binding domain-containing protein</fullName>
    </submittedName>
</protein>
<dbReference type="InterPro" id="IPR036388">
    <property type="entry name" value="WH-like_DNA-bd_sf"/>
</dbReference>
<keyword evidence="7" id="KW-1185">Reference proteome</keyword>
<comment type="caution">
    <text evidence="6">The sequence shown here is derived from an EMBL/GenBank/DDBJ whole genome shotgun (WGS) entry which is preliminary data.</text>
</comment>
<dbReference type="SUPFAM" id="SSF53850">
    <property type="entry name" value="Periplasmic binding protein-like II"/>
    <property type="match status" value="1"/>
</dbReference>
<evidence type="ECO:0000256" key="3">
    <source>
        <dbReference type="ARBA" id="ARBA00023125"/>
    </source>
</evidence>
<reference evidence="7" key="1">
    <citation type="submission" date="2023-07" db="EMBL/GenBank/DDBJ databases">
        <title>Conexibacter stalactiti sp. nov., isolated from stalactites in a lava cave and emended description of the genus Conexibacter.</title>
        <authorList>
            <person name="Lee S.D."/>
        </authorList>
    </citation>
    <scope>NUCLEOTIDE SEQUENCE [LARGE SCALE GENOMIC DNA]</scope>
    <source>
        <strain evidence="7">KCTC 39840</strain>
    </source>
</reference>
<evidence type="ECO:0000313" key="6">
    <source>
        <dbReference type="EMBL" id="MDW5595064.1"/>
    </source>
</evidence>
<dbReference type="Gene3D" id="3.40.190.10">
    <property type="entry name" value="Periplasmic binding protein-like II"/>
    <property type="match status" value="2"/>
</dbReference>
<dbReference type="PRINTS" id="PR00039">
    <property type="entry name" value="HTHLYSR"/>
</dbReference>
<dbReference type="InterPro" id="IPR036390">
    <property type="entry name" value="WH_DNA-bd_sf"/>
</dbReference>
<evidence type="ECO:0000256" key="4">
    <source>
        <dbReference type="ARBA" id="ARBA00023163"/>
    </source>
</evidence>
<dbReference type="RefSeq" id="WP_318597398.1">
    <property type="nucleotide sequence ID" value="NZ_JAWSTH010000026.1"/>
</dbReference>
<dbReference type="SUPFAM" id="SSF46785">
    <property type="entry name" value="Winged helix' DNA-binding domain"/>
    <property type="match status" value="1"/>
</dbReference>
<dbReference type="Pfam" id="PF03466">
    <property type="entry name" value="LysR_substrate"/>
    <property type="match status" value="1"/>
</dbReference>
<dbReference type="Pfam" id="PF00126">
    <property type="entry name" value="HTH_1"/>
    <property type="match status" value="1"/>
</dbReference>
<dbReference type="Proteomes" id="UP001284601">
    <property type="component" value="Unassembled WGS sequence"/>
</dbReference>
<keyword evidence="2" id="KW-0805">Transcription regulation</keyword>
<dbReference type="InterPro" id="IPR005119">
    <property type="entry name" value="LysR_subst-bd"/>
</dbReference>
<proteinExistence type="inferred from homology"/>
<comment type="similarity">
    <text evidence="1">Belongs to the LysR transcriptional regulatory family.</text>
</comment>
<accession>A0ABU4HQP2</accession>